<dbReference type="HOGENOM" id="CLU_024949_2_2_7"/>
<accession>F3YVY1</accession>
<proteinExistence type="inferred from homology"/>
<sequence length="312" mass="34289">MEGLIVAIVLAVLALVILVKTAVIVPQMNRYVVERLGKYKTSMDAGFHILVPFIDKVGYKFSLKETVIDTPKQSCVTRDNVVVDIDGVIYIQVMDAKQAAYGIDNYLIAATQLAQTTLRSVIGTYELDKTFEEREEINRKVVDAVDQAASSWGIKVLRYEIKDITMPQPILESMQKQMQAEREKRAAVLKSEGEREAAINQSLGEKEKAINESLGYRERLKNEAAGEAAQIEAVATATAEGIRRVALALQENGGHGAASLRLAEQYIEQFGKLAKETNTMILPTNLADIGGTVAGLTKVLDEVRNKGSFKLS</sequence>
<dbReference type="FunFam" id="3.30.479.30:FF:000004">
    <property type="entry name" value="Putative membrane protease family, stomatin"/>
    <property type="match status" value="1"/>
</dbReference>
<keyword evidence="5" id="KW-1185">Reference proteome</keyword>
<dbReference type="SUPFAM" id="SSF117892">
    <property type="entry name" value="Band 7/SPFH domain"/>
    <property type="match status" value="1"/>
</dbReference>
<dbReference type="RefSeq" id="WP_005986759.1">
    <property type="nucleotide sequence ID" value="NC_016629.1"/>
</dbReference>
<protein>
    <submittedName>
        <fullName evidence="4">Band 7 protein</fullName>
    </submittedName>
</protein>
<dbReference type="Pfam" id="PF16200">
    <property type="entry name" value="Band_7_C"/>
    <property type="match status" value="1"/>
</dbReference>
<dbReference type="PANTHER" id="PTHR43327:SF10">
    <property type="entry name" value="STOMATIN-LIKE PROTEIN 2, MITOCHONDRIAL"/>
    <property type="match status" value="1"/>
</dbReference>
<dbReference type="GO" id="GO:0005886">
    <property type="term" value="C:plasma membrane"/>
    <property type="evidence" value="ECO:0007669"/>
    <property type="project" value="UniProtKB-ARBA"/>
</dbReference>
<reference evidence="4 5" key="1">
    <citation type="journal article" date="2011" name="J. Bacteriol.">
        <title>Genome sequence of the mercury-methylating and pleomorphic Desulfovibrio africanus Strain Walvis Bay.</title>
        <authorList>
            <person name="Brown S.D."/>
            <person name="Wall J.D."/>
            <person name="Kucken A.M."/>
            <person name="Gilmour C.C."/>
            <person name="Podar M."/>
            <person name="Brandt C.C."/>
            <person name="Teshima H."/>
            <person name="Detter J.C."/>
            <person name="Han C.S."/>
            <person name="Land M.L."/>
            <person name="Lucas S."/>
            <person name="Han J."/>
            <person name="Pennacchio L."/>
            <person name="Nolan M."/>
            <person name="Pitluck S."/>
            <person name="Woyke T."/>
            <person name="Goodwin L."/>
            <person name="Palumbo A.V."/>
            <person name="Elias D.A."/>
        </authorList>
    </citation>
    <scope>NUCLEOTIDE SEQUENCE [LARGE SCALE GENOMIC DNA]</scope>
    <source>
        <strain evidence="4 5">Walvis Bay</strain>
    </source>
</reference>
<dbReference type="Proteomes" id="UP000007844">
    <property type="component" value="Chromosome"/>
</dbReference>
<name>F3YVY1_DESAF</name>
<evidence type="ECO:0000256" key="2">
    <source>
        <dbReference type="ARBA" id="ARBA00008164"/>
    </source>
</evidence>
<dbReference type="SMART" id="SM00244">
    <property type="entry name" value="PHB"/>
    <property type="match status" value="1"/>
</dbReference>
<dbReference type="AlphaFoldDB" id="F3YVY1"/>
<dbReference type="STRING" id="690850.Desaf_0659"/>
<dbReference type="InterPro" id="IPR032435">
    <property type="entry name" value="STML2-like_C"/>
</dbReference>
<comment type="subcellular location">
    <subcellularLocation>
        <location evidence="1">Membrane</location>
        <topology evidence="1">Single-pass membrane protein</topology>
    </subcellularLocation>
</comment>
<evidence type="ECO:0000256" key="1">
    <source>
        <dbReference type="ARBA" id="ARBA00004167"/>
    </source>
</evidence>
<feature type="domain" description="Band 7" evidence="3">
    <location>
        <begin position="20"/>
        <end position="178"/>
    </location>
</feature>
<dbReference type="Gene3D" id="3.30.479.30">
    <property type="entry name" value="Band 7 domain"/>
    <property type="match status" value="1"/>
</dbReference>
<dbReference type="eggNOG" id="COG0330">
    <property type="taxonomic scope" value="Bacteria"/>
</dbReference>
<dbReference type="InterPro" id="IPR001107">
    <property type="entry name" value="Band_7"/>
</dbReference>
<dbReference type="GO" id="GO:0098552">
    <property type="term" value="C:side of membrane"/>
    <property type="evidence" value="ECO:0007669"/>
    <property type="project" value="UniProtKB-ARBA"/>
</dbReference>
<organism evidence="4 5">
    <name type="scientific">Desulfocurvibacter africanus subsp. africanus str. Walvis Bay</name>
    <dbReference type="NCBI Taxonomy" id="690850"/>
    <lineage>
        <taxon>Bacteria</taxon>
        <taxon>Pseudomonadati</taxon>
        <taxon>Thermodesulfobacteriota</taxon>
        <taxon>Desulfovibrionia</taxon>
        <taxon>Desulfovibrionales</taxon>
        <taxon>Desulfovibrionaceae</taxon>
        <taxon>Desulfocurvibacter</taxon>
    </lineage>
</organism>
<dbReference type="KEGG" id="daf:Desaf_0659"/>
<gene>
    <name evidence="4" type="ORF">Desaf_0659</name>
</gene>
<dbReference type="CDD" id="cd08829">
    <property type="entry name" value="SPFH_paraslipin"/>
    <property type="match status" value="1"/>
</dbReference>
<evidence type="ECO:0000313" key="5">
    <source>
        <dbReference type="Proteomes" id="UP000007844"/>
    </source>
</evidence>
<dbReference type="InterPro" id="IPR050710">
    <property type="entry name" value="Band7/mec-2_domain"/>
</dbReference>
<evidence type="ECO:0000259" key="3">
    <source>
        <dbReference type="SMART" id="SM00244"/>
    </source>
</evidence>
<dbReference type="EMBL" id="CP003221">
    <property type="protein sequence ID" value="EGJ49011.1"/>
    <property type="molecule type" value="Genomic_DNA"/>
</dbReference>
<comment type="similarity">
    <text evidence="2">Belongs to the band 7/mec-2 family.</text>
</comment>
<dbReference type="PANTHER" id="PTHR43327">
    <property type="entry name" value="STOMATIN-LIKE PROTEIN 2, MITOCHONDRIAL"/>
    <property type="match status" value="1"/>
</dbReference>
<dbReference type="InterPro" id="IPR001972">
    <property type="entry name" value="Stomatin_HflK_fam"/>
</dbReference>
<dbReference type="Pfam" id="PF01145">
    <property type="entry name" value="Band_7"/>
    <property type="match status" value="1"/>
</dbReference>
<evidence type="ECO:0000313" key="4">
    <source>
        <dbReference type="EMBL" id="EGJ49011.1"/>
    </source>
</evidence>
<dbReference type="InterPro" id="IPR036013">
    <property type="entry name" value="Band_7/SPFH_dom_sf"/>
</dbReference>
<dbReference type="PRINTS" id="PR00721">
    <property type="entry name" value="STOMATIN"/>
</dbReference>